<gene>
    <name evidence="2" type="ORF">PSACC_00712</name>
</gene>
<keyword evidence="3" id="KW-1185">Reference proteome</keyword>
<keyword evidence="1" id="KW-0472">Membrane</keyword>
<evidence type="ECO:0000313" key="2">
    <source>
        <dbReference type="EMBL" id="PJF19441.1"/>
    </source>
</evidence>
<dbReference type="EMBL" id="MTSL01000063">
    <property type="protein sequence ID" value="PJF19441.1"/>
    <property type="molecule type" value="Genomic_DNA"/>
</dbReference>
<keyword evidence="1" id="KW-1133">Transmembrane helix</keyword>
<name>A0A2H9TNV3_9FUNG</name>
<sequence>MAWAVRFNSSVTLLCIVRHPNYTTIPRRLSRTRTTTFATELSWFTSGTGNDAPCKIHSVRVSERIAIYPILSDRLSADRTTSWGQPFLGVADFVLSSLALVNLLFGGGITTGLQIPGSLRWIRYVIISFYAHQALLHNQFGGKYSGDEQLGYLLRRHGFDKFLTEWFSMLMMLIIGMTLLLTAVFALTYTTAHWHLYPSRRVP</sequence>
<evidence type="ECO:0000256" key="1">
    <source>
        <dbReference type="SAM" id="Phobius"/>
    </source>
</evidence>
<feature type="transmembrane region" description="Helical" evidence="1">
    <location>
        <begin position="87"/>
        <end position="109"/>
    </location>
</feature>
<keyword evidence="1" id="KW-0812">Transmembrane</keyword>
<dbReference type="Proteomes" id="UP000240830">
    <property type="component" value="Unassembled WGS sequence"/>
</dbReference>
<reference evidence="2 3" key="1">
    <citation type="submission" date="2016-10" db="EMBL/GenBank/DDBJ databases">
        <title>The genome of Paramicrosporidium saccamoebae is the missing link in understanding Cryptomycota and Microsporidia evolution.</title>
        <authorList>
            <person name="Quandt C.A."/>
            <person name="Beaudet D."/>
            <person name="Corsaro D."/>
            <person name="Michel R."/>
            <person name="Corradi N."/>
            <person name="James T."/>
        </authorList>
    </citation>
    <scope>NUCLEOTIDE SEQUENCE [LARGE SCALE GENOMIC DNA]</scope>
    <source>
        <strain evidence="2 3">KSL3</strain>
    </source>
</reference>
<accession>A0A2H9TNV3</accession>
<feature type="transmembrane region" description="Helical" evidence="1">
    <location>
        <begin position="166"/>
        <end position="192"/>
    </location>
</feature>
<comment type="caution">
    <text evidence="2">The sequence shown here is derived from an EMBL/GenBank/DDBJ whole genome shotgun (WGS) entry which is preliminary data.</text>
</comment>
<dbReference type="AlphaFoldDB" id="A0A2H9TNV3"/>
<organism evidence="2 3">
    <name type="scientific">Paramicrosporidium saccamoebae</name>
    <dbReference type="NCBI Taxonomy" id="1246581"/>
    <lineage>
        <taxon>Eukaryota</taxon>
        <taxon>Fungi</taxon>
        <taxon>Fungi incertae sedis</taxon>
        <taxon>Cryptomycota</taxon>
        <taxon>Cryptomycota incertae sedis</taxon>
        <taxon>Paramicrosporidium</taxon>
    </lineage>
</organism>
<protein>
    <submittedName>
        <fullName evidence="2">Uncharacterized protein</fullName>
    </submittedName>
</protein>
<evidence type="ECO:0000313" key="3">
    <source>
        <dbReference type="Proteomes" id="UP000240830"/>
    </source>
</evidence>
<proteinExistence type="predicted"/>